<reference evidence="6 8" key="1">
    <citation type="submission" date="2015-02" db="EMBL/GenBank/DDBJ databases">
        <title>Physiological reanalysis, assessment of diazotrophy, and genome sequences of multiple isolates of Streptomyces thermoautotrophicus.</title>
        <authorList>
            <person name="MacKellar D.C."/>
            <person name="Lieber L."/>
            <person name="Norman J."/>
            <person name="Bolger A."/>
            <person name="Tobin C."/>
            <person name="Murray J.W."/>
            <person name="Prell J."/>
        </authorList>
    </citation>
    <scope>NUCLEOTIDE SEQUENCE [LARGE SCALE GENOMIC DNA]</scope>
    <source>
        <strain evidence="6 8">UBT1</strain>
    </source>
</reference>
<name>A0A132N9H1_9ACTN</name>
<evidence type="ECO:0000256" key="3">
    <source>
        <dbReference type="ARBA" id="ARBA00022750"/>
    </source>
</evidence>
<dbReference type="CDD" id="cd06068">
    <property type="entry name" value="H2MP_like-1"/>
    <property type="match status" value="1"/>
</dbReference>
<comment type="caution">
    <text evidence="6">The sequence shown here is derived from an EMBL/GenBank/DDBJ whole genome shotgun (WGS) entry which is preliminary data.</text>
</comment>
<dbReference type="AlphaFoldDB" id="A0A132N9H1"/>
<organism evidence="6 7">
    <name type="scientific">Carbonactinospora thermoautotrophica</name>
    <dbReference type="NCBI Taxonomy" id="1469144"/>
    <lineage>
        <taxon>Bacteria</taxon>
        <taxon>Bacillati</taxon>
        <taxon>Actinomycetota</taxon>
        <taxon>Actinomycetes</taxon>
        <taxon>Kitasatosporales</taxon>
        <taxon>Carbonactinosporaceae</taxon>
        <taxon>Carbonactinospora</taxon>
    </lineage>
</organism>
<keyword evidence="2" id="KW-0645">Protease</keyword>
<comment type="similarity">
    <text evidence="1">Belongs to the peptidase A31 family.</text>
</comment>
<dbReference type="GO" id="GO:0004190">
    <property type="term" value="F:aspartic-type endopeptidase activity"/>
    <property type="evidence" value="ECO:0007669"/>
    <property type="project" value="UniProtKB-KW"/>
</dbReference>
<evidence type="ECO:0000313" key="5">
    <source>
        <dbReference type="EMBL" id="KWX04813.1"/>
    </source>
</evidence>
<evidence type="ECO:0000256" key="1">
    <source>
        <dbReference type="ARBA" id="ARBA00006814"/>
    </source>
</evidence>
<dbReference type="EMBL" id="JYIK01001089">
    <property type="protein sequence ID" value="KWX06769.1"/>
    <property type="molecule type" value="Genomic_DNA"/>
</dbReference>
<evidence type="ECO:0000313" key="7">
    <source>
        <dbReference type="Proteomes" id="UP000070598"/>
    </source>
</evidence>
<reference evidence="7" key="2">
    <citation type="submission" date="2015-02" db="EMBL/GenBank/DDBJ databases">
        <title>Physiological reanalysis, assessment of diazotrophy, and genome sequences of multiple isolates of Streptomyces thermoautotrophicus.</title>
        <authorList>
            <person name="MacKellar D.C."/>
            <person name="Lieber L."/>
            <person name="Norman J."/>
            <person name="Bolger A."/>
            <person name="Tobin C."/>
            <person name="Murray J.W."/>
            <person name="Friesen M."/>
            <person name="Prell J."/>
        </authorList>
    </citation>
    <scope>NUCLEOTIDE SEQUENCE [LARGE SCALE GENOMIC DNA]</scope>
    <source>
        <strain evidence="7">UBT1</strain>
    </source>
</reference>
<dbReference type="Gene3D" id="3.40.50.1450">
    <property type="entry name" value="HybD-like"/>
    <property type="match status" value="1"/>
</dbReference>
<dbReference type="InterPro" id="IPR000671">
    <property type="entry name" value="Peptidase_A31"/>
</dbReference>
<keyword evidence="4" id="KW-0378">Hydrolase</keyword>
<accession>A0A132N9H1</accession>
<sequence length="168" mass="17584">MTPRLLVAGVGNVFLSDDAFGVEVARRLAARPPRPGVEVADYGIRGVHLAYQLLDGYDALILLDATPLGGAPGTLYVIEPREQPPQAVVHDAHSMEPGSVLALLDALGARVGRVVVVGCEPARLEEGMGLSDPVAAAVPDAVDLVAELIEECLQTAGQEAPRPGPRRK</sequence>
<dbReference type="PANTHER" id="PTHR30302:SF1">
    <property type="entry name" value="HYDROGENASE 2 MATURATION PROTEASE"/>
    <property type="match status" value="1"/>
</dbReference>
<dbReference type="EMBL" id="JYIJ01000014">
    <property type="protein sequence ID" value="KWX04813.1"/>
    <property type="molecule type" value="Genomic_DNA"/>
</dbReference>
<evidence type="ECO:0000313" key="6">
    <source>
        <dbReference type="EMBL" id="KWX06769.1"/>
    </source>
</evidence>
<proteinExistence type="inferred from homology"/>
<keyword evidence="3" id="KW-0064">Aspartyl protease</keyword>
<dbReference type="NCBIfam" id="TIGR00072">
    <property type="entry name" value="hydrog_prot"/>
    <property type="match status" value="1"/>
</dbReference>
<dbReference type="Proteomes" id="UP000070598">
    <property type="component" value="Unassembled WGS sequence"/>
</dbReference>
<protein>
    <recommendedName>
        <fullName evidence="9">Hydrogenase maturation protease</fullName>
    </recommendedName>
</protein>
<dbReference type="Proteomes" id="UP000070659">
    <property type="component" value="Unassembled WGS sequence"/>
</dbReference>
<dbReference type="PATRIC" id="fig|1469144.8.peg.4336"/>
<dbReference type="RefSeq" id="WP_067069193.1">
    <property type="nucleotide sequence ID" value="NZ_JYIJ01000014.1"/>
</dbReference>
<dbReference type="Pfam" id="PF01750">
    <property type="entry name" value="HycI"/>
    <property type="match status" value="1"/>
</dbReference>
<evidence type="ECO:0000256" key="2">
    <source>
        <dbReference type="ARBA" id="ARBA00022670"/>
    </source>
</evidence>
<evidence type="ECO:0000256" key="4">
    <source>
        <dbReference type="ARBA" id="ARBA00022801"/>
    </source>
</evidence>
<evidence type="ECO:0000313" key="8">
    <source>
        <dbReference type="Proteomes" id="UP000070659"/>
    </source>
</evidence>
<dbReference type="PRINTS" id="PR00446">
    <property type="entry name" value="HYDRGNUPTAKE"/>
</dbReference>
<dbReference type="InterPro" id="IPR023430">
    <property type="entry name" value="Pept_HybD-like_dom_sf"/>
</dbReference>
<dbReference type="GO" id="GO:0016485">
    <property type="term" value="P:protein processing"/>
    <property type="evidence" value="ECO:0007669"/>
    <property type="project" value="TreeGrafter"/>
</dbReference>
<dbReference type="GO" id="GO:0008047">
    <property type="term" value="F:enzyme activator activity"/>
    <property type="evidence" value="ECO:0007669"/>
    <property type="project" value="InterPro"/>
</dbReference>
<evidence type="ECO:0008006" key="9">
    <source>
        <dbReference type="Google" id="ProtNLM"/>
    </source>
</evidence>
<gene>
    <name evidence="5" type="ORF">TH66_06545</name>
    <name evidence="6" type="ORF">TR74_20985</name>
</gene>
<dbReference type="PANTHER" id="PTHR30302">
    <property type="entry name" value="HYDROGENASE 1 MATURATION PROTEASE"/>
    <property type="match status" value="1"/>
</dbReference>
<dbReference type="SUPFAM" id="SSF53163">
    <property type="entry name" value="HybD-like"/>
    <property type="match status" value="1"/>
</dbReference>